<keyword evidence="2" id="KW-1185">Reference proteome</keyword>
<gene>
    <name evidence="1" type="ORF">SAMN06295910_0411</name>
</gene>
<protein>
    <recommendedName>
        <fullName evidence="3">DUF2946 domain-containing protein</fullName>
    </recommendedName>
</protein>
<dbReference type="Proteomes" id="UP000192934">
    <property type="component" value="Chromosome I"/>
</dbReference>
<reference evidence="2" key="1">
    <citation type="submission" date="2017-04" db="EMBL/GenBank/DDBJ databases">
        <authorList>
            <person name="Varghese N."/>
            <person name="Submissions S."/>
        </authorList>
    </citation>
    <scope>NUCLEOTIDE SEQUENCE [LARGE SCALE GENOMIC DNA]</scope>
    <source>
        <strain evidence="2">Dd16</strain>
    </source>
</reference>
<proteinExistence type="predicted"/>
<sequence>MFYLYKAPAGPLRRLRGLTASPISAVVFRRLILALLLLAVAAAPFSMMGGAAMAHAPAAEMTAGHCEGMKPAAPKGDVGRAIDCMMICSTVLPSALAAPAQVAMAPLSPVAAPLRTIGGVEPLLELPPPRLA</sequence>
<dbReference type="AlphaFoldDB" id="A0A1X7G0M5"/>
<dbReference type="EMBL" id="LT840185">
    <property type="protein sequence ID" value="SMF61423.1"/>
    <property type="molecule type" value="Genomic_DNA"/>
</dbReference>
<dbReference type="STRING" id="941907.SAMN06295910_0411"/>
<name>A0A1X7G0M5_9SPHN</name>
<accession>A0A1X7G0M5</accession>
<organism evidence="1 2">
    <name type="scientific">Allosphingosinicella indica</name>
    <dbReference type="NCBI Taxonomy" id="941907"/>
    <lineage>
        <taxon>Bacteria</taxon>
        <taxon>Pseudomonadati</taxon>
        <taxon>Pseudomonadota</taxon>
        <taxon>Alphaproteobacteria</taxon>
        <taxon>Sphingomonadales</taxon>
        <taxon>Sphingomonadaceae</taxon>
        <taxon>Allosphingosinicella</taxon>
    </lineage>
</organism>
<evidence type="ECO:0008006" key="3">
    <source>
        <dbReference type="Google" id="ProtNLM"/>
    </source>
</evidence>
<evidence type="ECO:0000313" key="2">
    <source>
        <dbReference type="Proteomes" id="UP000192934"/>
    </source>
</evidence>
<evidence type="ECO:0000313" key="1">
    <source>
        <dbReference type="EMBL" id="SMF61423.1"/>
    </source>
</evidence>